<dbReference type="EMBL" id="JBHUEH010000016">
    <property type="protein sequence ID" value="MFD1886476.1"/>
    <property type="molecule type" value="Genomic_DNA"/>
</dbReference>
<gene>
    <name evidence="1" type="ORF">ACFSC9_13190</name>
</gene>
<dbReference type="Proteomes" id="UP001597233">
    <property type="component" value="Unassembled WGS sequence"/>
</dbReference>
<comment type="caution">
    <text evidence="1">The sequence shown here is derived from an EMBL/GenBank/DDBJ whole genome shotgun (WGS) entry which is preliminary data.</text>
</comment>
<name>A0ABW4RJJ8_9BACL</name>
<evidence type="ECO:0000313" key="1">
    <source>
        <dbReference type="EMBL" id="MFD1886476.1"/>
    </source>
</evidence>
<keyword evidence="2" id="KW-1185">Reference proteome</keyword>
<dbReference type="RefSeq" id="WP_347325519.1">
    <property type="nucleotide sequence ID" value="NZ_JBCGUH010000006.1"/>
</dbReference>
<sequence length="150" mass="17647">MNAEKTLSEIEAMHYWDARVLQLDSSFFGDEITLVFEDTDFNVKLSFIGCSSFSLVASKDGRLKPLRELTRSQIPYFLQHIEITDMQSEGYSLLKCKISMPLSIQKYFALQFQSKKYRGFILIAIMFFNDSLFRRKFLLFLIRTIRLKNL</sequence>
<proteinExistence type="predicted"/>
<organism evidence="1 2">
    <name type="scientific">Paenibacillus wenxiniae</name>
    <dbReference type="NCBI Taxonomy" id="1636843"/>
    <lineage>
        <taxon>Bacteria</taxon>
        <taxon>Bacillati</taxon>
        <taxon>Bacillota</taxon>
        <taxon>Bacilli</taxon>
        <taxon>Bacillales</taxon>
        <taxon>Paenibacillaceae</taxon>
        <taxon>Paenibacillus</taxon>
    </lineage>
</organism>
<accession>A0ABW4RJJ8</accession>
<reference evidence="2" key="1">
    <citation type="journal article" date="2019" name="Int. J. Syst. Evol. Microbiol.">
        <title>The Global Catalogue of Microorganisms (GCM) 10K type strain sequencing project: providing services to taxonomists for standard genome sequencing and annotation.</title>
        <authorList>
            <consortium name="The Broad Institute Genomics Platform"/>
            <consortium name="The Broad Institute Genome Sequencing Center for Infectious Disease"/>
            <person name="Wu L."/>
            <person name="Ma J."/>
        </authorList>
    </citation>
    <scope>NUCLEOTIDE SEQUENCE [LARGE SCALE GENOMIC DNA]</scope>
    <source>
        <strain evidence="2">CCUG 54950</strain>
    </source>
</reference>
<protein>
    <submittedName>
        <fullName evidence="1">Uncharacterized protein</fullName>
    </submittedName>
</protein>
<evidence type="ECO:0000313" key="2">
    <source>
        <dbReference type="Proteomes" id="UP001597233"/>
    </source>
</evidence>